<feature type="binding site" evidence="7">
    <location>
        <position position="300"/>
    </location>
    <ligand>
        <name>Fe cation</name>
        <dbReference type="ChEBI" id="CHEBI:24875"/>
    </ligand>
</feature>
<feature type="binding site" evidence="7">
    <location>
        <position position="167"/>
    </location>
    <ligand>
        <name>substrate</name>
    </ligand>
</feature>
<comment type="caution">
    <text evidence="7">Lacks conserved residue(s) required for the propagation of feature annotation.</text>
</comment>
<comment type="similarity">
    <text evidence="7">Belongs to the KAE1 / TsaD family.</text>
</comment>
<dbReference type="GO" id="GO:0005506">
    <property type="term" value="F:iron ion binding"/>
    <property type="evidence" value="ECO:0007669"/>
    <property type="project" value="UniProtKB-UniRule"/>
</dbReference>
<keyword evidence="3 7" id="KW-0479">Metal-binding</keyword>
<evidence type="ECO:0000256" key="6">
    <source>
        <dbReference type="ARBA" id="ARBA00048117"/>
    </source>
</evidence>
<feature type="domain" description="Gcp-like" evidence="8">
    <location>
        <begin position="24"/>
        <end position="307"/>
    </location>
</feature>
<keyword evidence="4 7" id="KW-0408">Iron</keyword>
<feature type="binding site" evidence="7">
    <location>
        <begin position="134"/>
        <end position="138"/>
    </location>
    <ligand>
        <name>substrate</name>
    </ligand>
</feature>
<dbReference type="Gene3D" id="3.30.420.40">
    <property type="match status" value="2"/>
</dbReference>
<evidence type="ECO:0000259" key="8">
    <source>
        <dbReference type="Pfam" id="PF00814"/>
    </source>
</evidence>
<dbReference type="GO" id="GO:0002949">
    <property type="term" value="P:tRNA threonylcarbamoyladenosine modification"/>
    <property type="evidence" value="ECO:0007669"/>
    <property type="project" value="UniProtKB-UniRule"/>
</dbReference>
<dbReference type="InterPro" id="IPR043129">
    <property type="entry name" value="ATPase_NBD"/>
</dbReference>
<reference evidence="9 10" key="1">
    <citation type="submission" date="2018-10" db="EMBL/GenBank/DDBJ databases">
        <title>Comparative functional genomics of the obligate endosymbiont Buchnera aphidicola.</title>
        <authorList>
            <person name="Chong R.A."/>
        </authorList>
    </citation>
    <scope>NUCLEOTIDE SEQUENCE [LARGE SCALE GENOMIC DNA]</scope>
    <source>
        <strain evidence="9 10">Tma</strain>
    </source>
</reference>
<dbReference type="InterPro" id="IPR022450">
    <property type="entry name" value="TsaD"/>
</dbReference>
<dbReference type="InterPro" id="IPR000905">
    <property type="entry name" value="Gcp-like_dom"/>
</dbReference>
<evidence type="ECO:0000256" key="3">
    <source>
        <dbReference type="ARBA" id="ARBA00022723"/>
    </source>
</evidence>
<sequence length="341" mass="37947">MRILGIETSFDDTGVAIYDNKLGLLVNELRHQNNIHSKYGGVVPELASRAYINQVAPLIKEIIIKNNISLNSLNGIAYTAGPGLVGSLLVGAGVGCALAYACNIPSIPINHMEGHLLSPMIENPNLKFPFLGLLISGKHTQLINAYQLSEYQILGETLDDAAGEVLDKIAQALNLGYPGGYLLSQFANKGKLGRFYFPKPMKYYSNFNFSFSGLKTFTLNLIKKHMYNIQALHDIACEFEYSILDVLVYKSFKALKKTGYDQLVIAGGVSANKKLINLFKKYALIHNKKLYFCSPIFCTDNAAMIAYLGMIYLKRGISKKIDISIYPKWSILNIKQKNHYL</sequence>
<keyword evidence="5 7" id="KW-0012">Acyltransferase</keyword>
<protein>
    <recommendedName>
        <fullName evidence="7">tRNA N6-adenosine threonylcarbamoyltransferase</fullName>
        <ecNumber evidence="7">2.3.1.234</ecNumber>
    </recommendedName>
    <alternativeName>
        <fullName evidence="7">N6-L-threonylcarbamoyladenine synthase</fullName>
        <shortName evidence="7">t(6)A synthase</shortName>
    </alternativeName>
    <alternativeName>
        <fullName evidence="7">t(6)A37 threonylcarbamoyladenosine biosynthesis protein TsaD</fullName>
    </alternativeName>
    <alternativeName>
        <fullName evidence="7">tRNA threonylcarbamoyladenosine biosynthesis protein TsaD</fullName>
    </alternativeName>
</protein>
<dbReference type="GO" id="GO:0061711">
    <property type="term" value="F:tRNA N(6)-L-threonylcarbamoyladenine synthase activity"/>
    <property type="evidence" value="ECO:0007669"/>
    <property type="project" value="UniProtKB-EC"/>
</dbReference>
<dbReference type="EMBL" id="CP032996">
    <property type="protein sequence ID" value="QCI27053.1"/>
    <property type="molecule type" value="Genomic_DNA"/>
</dbReference>
<name>A0A4D6YFW7_9GAMM</name>
<proteinExistence type="inferred from homology"/>
<evidence type="ECO:0000256" key="7">
    <source>
        <dbReference type="HAMAP-Rule" id="MF_01445"/>
    </source>
</evidence>
<dbReference type="PANTHER" id="PTHR11735:SF6">
    <property type="entry name" value="TRNA N6-ADENOSINE THREONYLCARBAMOYLTRANSFERASE, MITOCHONDRIAL"/>
    <property type="match status" value="1"/>
</dbReference>
<evidence type="ECO:0000256" key="2">
    <source>
        <dbReference type="ARBA" id="ARBA00022694"/>
    </source>
</evidence>
<dbReference type="OrthoDB" id="9806197at2"/>
<dbReference type="GO" id="GO:0005737">
    <property type="term" value="C:cytoplasm"/>
    <property type="evidence" value="ECO:0007669"/>
    <property type="project" value="UniProtKB-SubCell"/>
</dbReference>
<keyword evidence="10" id="KW-1185">Reference proteome</keyword>
<dbReference type="InterPro" id="IPR017861">
    <property type="entry name" value="KAE1/TsaD"/>
</dbReference>
<evidence type="ECO:0000313" key="10">
    <source>
        <dbReference type="Proteomes" id="UP000298603"/>
    </source>
</evidence>
<feature type="binding site" evidence="7">
    <location>
        <position position="272"/>
    </location>
    <ligand>
        <name>substrate</name>
    </ligand>
</feature>
<feature type="binding site" evidence="7">
    <location>
        <position position="180"/>
    </location>
    <ligand>
        <name>substrate</name>
    </ligand>
</feature>
<dbReference type="RefSeq" id="WP_158349319.1">
    <property type="nucleotide sequence ID" value="NZ_CP032996.1"/>
</dbReference>
<dbReference type="Pfam" id="PF00814">
    <property type="entry name" value="TsaD"/>
    <property type="match status" value="1"/>
</dbReference>
<dbReference type="AlphaFoldDB" id="A0A4D6YFW7"/>
<dbReference type="PRINTS" id="PR00789">
    <property type="entry name" value="OSIALOPTASE"/>
</dbReference>
<keyword evidence="1 7" id="KW-0808">Transferase</keyword>
<accession>A0A4D6YFW7</accession>
<evidence type="ECO:0000256" key="1">
    <source>
        <dbReference type="ARBA" id="ARBA00022679"/>
    </source>
</evidence>
<dbReference type="NCBIfam" id="TIGR00329">
    <property type="entry name" value="gcp_kae1"/>
    <property type="match status" value="1"/>
</dbReference>
<evidence type="ECO:0000256" key="5">
    <source>
        <dbReference type="ARBA" id="ARBA00023315"/>
    </source>
</evidence>
<comment type="cofactor">
    <cofactor evidence="7">
        <name>Fe(2+)</name>
        <dbReference type="ChEBI" id="CHEBI:29033"/>
    </cofactor>
    <text evidence="7">Binds 1 Fe(2+) ion per subunit.</text>
</comment>
<dbReference type="NCBIfam" id="TIGR03723">
    <property type="entry name" value="T6A_TsaD_YgjD"/>
    <property type="match status" value="1"/>
</dbReference>
<dbReference type="EC" id="2.3.1.234" evidence="7"/>
<feature type="binding site" evidence="7">
    <location>
        <position position="111"/>
    </location>
    <ligand>
        <name>Fe cation</name>
        <dbReference type="ChEBI" id="CHEBI:24875"/>
    </ligand>
</feature>
<dbReference type="SUPFAM" id="SSF53067">
    <property type="entry name" value="Actin-like ATPase domain"/>
    <property type="match status" value="1"/>
</dbReference>
<evidence type="ECO:0000256" key="4">
    <source>
        <dbReference type="ARBA" id="ARBA00023004"/>
    </source>
</evidence>
<feature type="binding site" evidence="7">
    <location>
        <position position="115"/>
    </location>
    <ligand>
        <name>Fe cation</name>
        <dbReference type="ChEBI" id="CHEBI:24875"/>
    </ligand>
</feature>
<dbReference type="PANTHER" id="PTHR11735">
    <property type="entry name" value="TRNA N6-ADENOSINE THREONYLCARBAMOYLTRANSFERASE"/>
    <property type="match status" value="1"/>
</dbReference>
<dbReference type="Proteomes" id="UP000298603">
    <property type="component" value="Chromosome"/>
</dbReference>
<comment type="catalytic activity">
    <reaction evidence="6 7">
        <text>L-threonylcarbamoyladenylate + adenosine(37) in tRNA = N(6)-L-threonylcarbamoyladenosine(37) in tRNA + AMP + H(+)</text>
        <dbReference type="Rhea" id="RHEA:37059"/>
        <dbReference type="Rhea" id="RHEA-COMP:10162"/>
        <dbReference type="Rhea" id="RHEA-COMP:10163"/>
        <dbReference type="ChEBI" id="CHEBI:15378"/>
        <dbReference type="ChEBI" id="CHEBI:73682"/>
        <dbReference type="ChEBI" id="CHEBI:74411"/>
        <dbReference type="ChEBI" id="CHEBI:74418"/>
        <dbReference type="ChEBI" id="CHEBI:456215"/>
        <dbReference type="EC" id="2.3.1.234"/>
    </reaction>
</comment>
<keyword evidence="2 7" id="KW-0819">tRNA processing</keyword>
<dbReference type="FunFam" id="3.30.420.40:FF:000012">
    <property type="entry name" value="tRNA N6-adenosine threonylcarbamoyltransferase"/>
    <property type="match status" value="1"/>
</dbReference>
<organism evidence="9 10">
    <name type="scientific">Buchnera aphidicola</name>
    <name type="common">Therioaphis trifolii</name>
    <dbReference type="NCBI Taxonomy" id="1241884"/>
    <lineage>
        <taxon>Bacteria</taxon>
        <taxon>Pseudomonadati</taxon>
        <taxon>Pseudomonadota</taxon>
        <taxon>Gammaproteobacteria</taxon>
        <taxon>Enterobacterales</taxon>
        <taxon>Erwiniaceae</taxon>
        <taxon>Buchnera</taxon>
    </lineage>
</organism>
<evidence type="ECO:0000313" key="9">
    <source>
        <dbReference type="EMBL" id="QCI27053.1"/>
    </source>
</evidence>
<keyword evidence="7" id="KW-0963">Cytoplasm</keyword>
<gene>
    <name evidence="7 9" type="primary">tsaD</name>
    <name evidence="9" type="ORF">D9V81_00235</name>
</gene>
<comment type="subcellular location">
    <subcellularLocation>
        <location evidence="7">Cytoplasm</location>
    </subcellularLocation>
</comment>
<comment type="function">
    <text evidence="7">Required for the formation of a threonylcarbamoyl group on adenosine at position 37 (t(6)A37) in tRNAs that read codons beginning with adenine. Is involved in the transfer of the threonylcarbamoyl moiety of threonylcarbamoyl-AMP (TC-AMP) to the N6 group of A37, together with TsaE and TsaB. TsaD likely plays a direct catalytic role in this reaction.</text>
</comment>
<dbReference type="HAMAP" id="MF_01445">
    <property type="entry name" value="TsaD"/>
    <property type="match status" value="1"/>
</dbReference>